<organism evidence="2 3">
    <name type="scientific">Eiseniibacteriota bacterium</name>
    <dbReference type="NCBI Taxonomy" id="2212470"/>
    <lineage>
        <taxon>Bacteria</taxon>
        <taxon>Candidatus Eiseniibacteriota</taxon>
    </lineage>
</organism>
<gene>
    <name evidence="2" type="ORF">KJ970_04670</name>
</gene>
<comment type="caution">
    <text evidence="2">The sequence shown here is derived from an EMBL/GenBank/DDBJ whole genome shotgun (WGS) entry which is preliminary data.</text>
</comment>
<proteinExistence type="predicted"/>
<evidence type="ECO:0000313" key="3">
    <source>
        <dbReference type="Proteomes" id="UP000777784"/>
    </source>
</evidence>
<name>A0A948RSI8_UNCEI</name>
<dbReference type="InterPro" id="IPR010620">
    <property type="entry name" value="SBBP_repeat"/>
</dbReference>
<dbReference type="Gene3D" id="2.80.10.50">
    <property type="match status" value="1"/>
</dbReference>
<dbReference type="AlphaFoldDB" id="A0A948RSI8"/>
<reference evidence="2" key="1">
    <citation type="submission" date="2021-05" db="EMBL/GenBank/DDBJ databases">
        <title>Energy efficiency and biological interactions define the core microbiome of deep oligotrophic groundwater.</title>
        <authorList>
            <person name="Mehrshad M."/>
            <person name="Lopez-Fernandez M."/>
            <person name="Bell E."/>
            <person name="Bernier-Latmani R."/>
            <person name="Bertilsson S."/>
            <person name="Dopson M."/>
        </authorList>
    </citation>
    <scope>NUCLEOTIDE SEQUENCE</scope>
    <source>
        <strain evidence="2">Modern_marine.mb.64</strain>
    </source>
</reference>
<feature type="chain" id="PRO_5037325596" description="T9SS type A sorting domain-containing protein" evidence="1">
    <location>
        <begin position="22"/>
        <end position="553"/>
    </location>
</feature>
<dbReference type="Proteomes" id="UP000777784">
    <property type="component" value="Unassembled WGS sequence"/>
</dbReference>
<protein>
    <recommendedName>
        <fullName evidence="4">T9SS type A sorting domain-containing protein</fullName>
    </recommendedName>
</protein>
<keyword evidence="1" id="KW-0732">Signal</keyword>
<feature type="signal peptide" evidence="1">
    <location>
        <begin position="1"/>
        <end position="21"/>
    </location>
</feature>
<dbReference type="Pfam" id="PF06739">
    <property type="entry name" value="SBBP"/>
    <property type="match status" value="1"/>
</dbReference>
<evidence type="ECO:0008006" key="4">
    <source>
        <dbReference type="Google" id="ProtNLM"/>
    </source>
</evidence>
<evidence type="ECO:0000256" key="1">
    <source>
        <dbReference type="SAM" id="SignalP"/>
    </source>
</evidence>
<dbReference type="PANTHER" id="PTHR42754:SF1">
    <property type="entry name" value="LIPOPROTEIN"/>
    <property type="match status" value="1"/>
</dbReference>
<sequence>MIPRLMSLFAFCLLLASPAPAQDLPHSWSESYGDSYEQRVESVSVDDSGNIIIAGYFANSVNLGGGTLYSSGGYDIFLAKFDPDGSHLWSRKFGTIGDQKAFSVDVLSSGYILLGGCFETSIDFGAGNHVSAGGYDAFVAKFTPGGVTYWSNSYGDASHDFCRAVGNGNGGMTYLVGDFAGSINLGGGALTSAGGFDLWVAMLDGSSGTHLWSRRFGDSNDQFAFGLTGHPQGPVAITGYTYGSIDFGGGPLPYGGGADAFIASFDFLGAYRWSRMMGDASSQYGMAVAFHNGSMSVVATGQFLGSVDAGGGIMTSAGSVDIYLAEYSASGGHLWSRRFGGAGADYPRSVSTDLFGNIALAGFFEGTSQFGGDFLVSAGSFDAFVSTYDTDGNHSTSQRAGDSGEQNGLDLFYEDDGDIVMVGKFEGSVDWGGGPLVSAGDFDIFLVKFGSTTDIINDIPSDTRLHFRAFPSPGARSANIVYSLPRSGSVRLDAHDIQGRWLGTLVDGYQQAGEHMVALSAGAGDGLPMSSGVILLRLITGEESRVCKIVFVK</sequence>
<dbReference type="PANTHER" id="PTHR42754">
    <property type="entry name" value="ENDOGLUCANASE"/>
    <property type="match status" value="1"/>
</dbReference>
<evidence type="ECO:0000313" key="2">
    <source>
        <dbReference type="EMBL" id="MBU2690200.1"/>
    </source>
</evidence>
<dbReference type="EMBL" id="JAHJDP010000023">
    <property type="protein sequence ID" value="MBU2690200.1"/>
    <property type="molecule type" value="Genomic_DNA"/>
</dbReference>
<accession>A0A948RSI8</accession>